<dbReference type="InterPro" id="IPR024751">
    <property type="entry name" value="VESA1"/>
</dbReference>
<sequence length="552" mass="60507">MGTKQLTDCPSNLKEAIDWILRVTGKDPVGVSQNGTRQLADAVTQLLKEVEPSSPELKSKLAEIKKALNSGGTDGIIGALGDGLKKFKEGIQTSGPSSNVYQALNNSSLTSKVPKAGDIFLGCVPMIFSALSYLYWRCDSKANGEWAYQRFSSNGIHTDIKDFMTSVGYKSSELNVWKTGSQIFTNSQSNFADLAANKKTYSHFVSELKLKSKEKLSHSNTTHPLSVLHYIASLYFTAKQSENSKEAKVSPTTIREMLYFLAALPYSTVYDEFDKFITDQFKTLLKKPEESNDNNLKLDVADSAKPSSGGNDTLSAAEFKQYLLTSCSFSAVVLGRFQGSGTAEKDSDDPWLHKLFCNSEFTFNFPSAPVLFSKLSEYTYALQFQFTFLHGQCGRSPVHGCGWRACRYGQSINNNLKDQIVLSHICPVECAKSEHNNPGNHPKGCNHEKCGEDSNNSPLHAFLTDKLKGFSLSQTPDPSSPNHLDNHPPGSICHVKMGFDAKHLRPEAGTGNYIYSALRGFCGNPMMPSANYPRSLAASPNVRPGPLVTCSA</sequence>
<evidence type="ECO:0000313" key="2">
    <source>
        <dbReference type="Proteomes" id="UP001497744"/>
    </source>
</evidence>
<evidence type="ECO:0000313" key="1">
    <source>
        <dbReference type="EMBL" id="GIX62003.1"/>
    </source>
</evidence>
<reference evidence="1 2" key="1">
    <citation type="submission" date="2021-06" db="EMBL/GenBank/DDBJ databases">
        <title>Genome sequence of Babesia caballi.</title>
        <authorList>
            <person name="Yamagishi J."/>
            <person name="Kidaka T."/>
            <person name="Ochi A."/>
        </authorList>
    </citation>
    <scope>NUCLEOTIDE SEQUENCE [LARGE SCALE GENOMIC DNA]</scope>
    <source>
        <strain evidence="1">USDA-D6B2</strain>
    </source>
</reference>
<proteinExistence type="predicted"/>
<name>A0AAV4LPX4_BABCB</name>
<dbReference type="EMBL" id="BPLF01000001">
    <property type="protein sequence ID" value="GIX62003.1"/>
    <property type="molecule type" value="Genomic_DNA"/>
</dbReference>
<gene>
    <name evidence="1" type="ORF">BcabD6B2_14380</name>
</gene>
<keyword evidence="2" id="KW-1185">Reference proteome</keyword>
<dbReference type="AlphaFoldDB" id="A0AAV4LPX4"/>
<dbReference type="GeneID" id="94193486"/>
<dbReference type="Proteomes" id="UP001497744">
    <property type="component" value="Unassembled WGS sequence"/>
</dbReference>
<protein>
    <submittedName>
        <fullName evidence="1">Variant erythrocyte surface antigen-1 family protein</fullName>
    </submittedName>
</protein>
<accession>A0AAV4LPX4</accession>
<organism evidence="1 2">
    <name type="scientific">Babesia caballi</name>
    <dbReference type="NCBI Taxonomy" id="5871"/>
    <lineage>
        <taxon>Eukaryota</taxon>
        <taxon>Sar</taxon>
        <taxon>Alveolata</taxon>
        <taxon>Apicomplexa</taxon>
        <taxon>Aconoidasida</taxon>
        <taxon>Piroplasmida</taxon>
        <taxon>Babesiidae</taxon>
        <taxon>Babesia</taxon>
    </lineage>
</organism>
<comment type="caution">
    <text evidence="1">The sequence shown here is derived from an EMBL/GenBank/DDBJ whole genome shotgun (WGS) entry which is preliminary data.</text>
</comment>
<dbReference type="RefSeq" id="XP_067714074.1">
    <property type="nucleotide sequence ID" value="XM_067857973.1"/>
</dbReference>
<dbReference type="Pfam" id="PF12785">
    <property type="entry name" value="VESA1_N"/>
    <property type="match status" value="1"/>
</dbReference>